<dbReference type="EMBL" id="CP007536">
    <property type="protein sequence ID" value="AIC16710.1"/>
    <property type="molecule type" value="Genomic_DNA"/>
</dbReference>
<comment type="cofactor">
    <cofactor evidence="1">
        <name>Zn(2+)</name>
        <dbReference type="ChEBI" id="CHEBI:29105"/>
    </cofactor>
</comment>
<name>A0A060HNG9_9ARCH</name>
<evidence type="ECO:0000313" key="9">
    <source>
        <dbReference type="EMBL" id="AIC16710.1"/>
    </source>
</evidence>
<dbReference type="InterPro" id="IPR013647">
    <property type="entry name" value="OligopepF_N_dom"/>
</dbReference>
<dbReference type="STRING" id="926571.NVIE_024450"/>
<dbReference type="InterPro" id="IPR042088">
    <property type="entry name" value="OligoPept_F_C"/>
</dbReference>
<dbReference type="GO" id="GO:0006518">
    <property type="term" value="P:peptide metabolic process"/>
    <property type="evidence" value="ECO:0007669"/>
    <property type="project" value="TreeGrafter"/>
</dbReference>
<reference evidence="9 10" key="1">
    <citation type="journal article" date="2014" name="Int. J. Syst. Evol. Microbiol.">
        <title>Nitrososphaera viennensis gen. nov., sp. nov., an aerobic and mesophilic, ammonia-oxidizing archaeon from soil and a member of the archaeal phylum Thaumarchaeota.</title>
        <authorList>
            <person name="Stieglmeier M."/>
            <person name="Klingl A."/>
            <person name="Alves R.J."/>
            <person name="Rittmann S.K."/>
            <person name="Melcher M."/>
            <person name="Leisch N."/>
            <person name="Schleper C."/>
        </authorList>
    </citation>
    <scope>NUCLEOTIDE SEQUENCE [LARGE SCALE GENOMIC DNA]</scope>
    <source>
        <strain evidence="9">EN76</strain>
    </source>
</reference>
<keyword evidence="2" id="KW-0645">Protease</keyword>
<dbReference type="InterPro" id="IPR045090">
    <property type="entry name" value="Pept_M3A_M3B"/>
</dbReference>
<feature type="domain" description="Peptidase M3A/M3B catalytic" evidence="7">
    <location>
        <begin position="217"/>
        <end position="596"/>
    </location>
</feature>
<evidence type="ECO:0000259" key="8">
    <source>
        <dbReference type="Pfam" id="PF08439"/>
    </source>
</evidence>
<evidence type="ECO:0000313" key="10">
    <source>
        <dbReference type="Proteomes" id="UP000027093"/>
    </source>
</evidence>
<dbReference type="InterPro" id="IPR011977">
    <property type="entry name" value="Pept_M3B_clade3"/>
</dbReference>
<keyword evidence="3" id="KW-0479">Metal-binding</keyword>
<dbReference type="Gene3D" id="1.10.1370.20">
    <property type="entry name" value="Oligoendopeptidase f, C-terminal domain"/>
    <property type="match status" value="1"/>
</dbReference>
<sequence length="611" mass="69667">MSGRNYRIPMNFAALKIGAWDLSGLVKDPAGSEFAQFLDSIEGKVKVFEGRRQSLRPDIPAAEFEGMIHDLEDIYEKLSIAGGYAHLRYYGNTASNEASALVTRMDKMAAEAGNRLLFFDLWFKKELDESNAARLIESAPDVYREYLRHKRLLAKHSLSEPEERIINTLEVTGTGALVKIYDKMTSAFEFEMSLKRGRKKKVTRKFDNKEKLVSLVRSASPAEREAAYRALFATYKKNSGVLGEIYQNIVVEWRNEGISMRGYRTPISVRNIANNLDDETVDALLAACRKNNRVFQEYFREKARLLGVKKLRRYDLYAPLSTKRSGKKFAYGKAVASVLDTFGDFHPQVRALAERVFSERHVDSEIRKAKRGGAFCHTVAPSITPYVLLNFDGRTRDVSTLAHEFGHAIHSMLAEKLPIMVSHAPLPLAETASVFAEMLLNERLMEKMSRQERQLLLAEQIDDMYATIMRQAYFTLFEIDAHRAIGERNATIDQVTQIYTENLKEQFGGSVAVSPEFGWEWIYIPHFYHTPFYCYAYSFGNLLVLSLYQRYKMEGKPFVPKYLGILAAGGSRKPEELLKESGLDITKEEFWQQGFDLVGEKIQQLKGLASK</sequence>
<gene>
    <name evidence="9" type="primary">pepF</name>
    <name evidence="9" type="ORF">NVIE_024450</name>
</gene>
<keyword evidence="10" id="KW-1185">Reference proteome</keyword>
<dbReference type="Pfam" id="PF01432">
    <property type="entry name" value="Peptidase_M3"/>
    <property type="match status" value="1"/>
</dbReference>
<dbReference type="CDD" id="cd09610">
    <property type="entry name" value="M3B_PepF"/>
    <property type="match status" value="1"/>
</dbReference>
<evidence type="ECO:0000256" key="6">
    <source>
        <dbReference type="ARBA" id="ARBA00023049"/>
    </source>
</evidence>
<evidence type="ECO:0000256" key="1">
    <source>
        <dbReference type="ARBA" id="ARBA00001947"/>
    </source>
</evidence>
<evidence type="ECO:0000256" key="2">
    <source>
        <dbReference type="ARBA" id="ARBA00022670"/>
    </source>
</evidence>
<protein>
    <submittedName>
        <fullName evidence="9">Oligoendopeptidase, pepF/M3 family</fullName>
        <ecNumber evidence="9">3.4.24.-</ecNumber>
    </submittedName>
</protein>
<dbReference type="HOGENOM" id="CLU_021290_3_0_2"/>
<keyword evidence="5" id="KW-0862">Zinc</keyword>
<feature type="domain" description="Oligopeptidase F N-terminal" evidence="8">
    <location>
        <begin position="126"/>
        <end position="190"/>
    </location>
</feature>
<dbReference type="PANTHER" id="PTHR11804:SF5">
    <property type="entry name" value="OLIGOENDOPEPTIDASE F"/>
    <property type="match status" value="1"/>
</dbReference>
<dbReference type="Pfam" id="PF08439">
    <property type="entry name" value="Peptidase_M3_N"/>
    <property type="match status" value="1"/>
</dbReference>
<dbReference type="EC" id="3.4.24.-" evidence="9"/>
<keyword evidence="4 9" id="KW-0378">Hydrolase</keyword>
<evidence type="ECO:0000256" key="5">
    <source>
        <dbReference type="ARBA" id="ARBA00022833"/>
    </source>
</evidence>
<dbReference type="GO" id="GO:0046872">
    <property type="term" value="F:metal ion binding"/>
    <property type="evidence" value="ECO:0007669"/>
    <property type="project" value="UniProtKB-KW"/>
</dbReference>
<evidence type="ECO:0000256" key="4">
    <source>
        <dbReference type="ARBA" id="ARBA00022801"/>
    </source>
</evidence>
<dbReference type="InterPro" id="IPR001567">
    <property type="entry name" value="Pept_M3A_M3B_dom"/>
</dbReference>
<proteinExistence type="predicted"/>
<evidence type="ECO:0000259" key="7">
    <source>
        <dbReference type="Pfam" id="PF01432"/>
    </source>
</evidence>
<dbReference type="KEGG" id="nvn:NVIE_024450"/>
<dbReference type="AlphaFoldDB" id="A0A060HNG9"/>
<dbReference type="GO" id="GO:0006508">
    <property type="term" value="P:proteolysis"/>
    <property type="evidence" value="ECO:0007669"/>
    <property type="project" value="UniProtKB-KW"/>
</dbReference>
<dbReference type="Proteomes" id="UP000027093">
    <property type="component" value="Chromosome"/>
</dbReference>
<dbReference type="SUPFAM" id="SSF55486">
    <property type="entry name" value="Metalloproteases ('zincins'), catalytic domain"/>
    <property type="match status" value="1"/>
</dbReference>
<evidence type="ECO:0000256" key="3">
    <source>
        <dbReference type="ARBA" id="ARBA00022723"/>
    </source>
</evidence>
<accession>A0A060HNG9</accession>
<dbReference type="GO" id="GO:0004222">
    <property type="term" value="F:metalloendopeptidase activity"/>
    <property type="evidence" value="ECO:0007669"/>
    <property type="project" value="InterPro"/>
</dbReference>
<dbReference type="NCBIfam" id="TIGR02290">
    <property type="entry name" value="M3_fam_3"/>
    <property type="match status" value="1"/>
</dbReference>
<dbReference type="PANTHER" id="PTHR11804">
    <property type="entry name" value="PROTEASE M3 THIMET OLIGOPEPTIDASE-RELATED"/>
    <property type="match status" value="1"/>
</dbReference>
<organism evidence="9 10">
    <name type="scientific">Nitrososphaera viennensis EN76</name>
    <dbReference type="NCBI Taxonomy" id="926571"/>
    <lineage>
        <taxon>Archaea</taxon>
        <taxon>Nitrososphaerota</taxon>
        <taxon>Nitrososphaeria</taxon>
        <taxon>Nitrososphaerales</taxon>
        <taxon>Nitrososphaeraceae</taxon>
        <taxon>Nitrososphaera</taxon>
    </lineage>
</organism>
<keyword evidence="6" id="KW-0482">Metalloprotease</keyword>
<dbReference type="Gene3D" id="1.20.140.70">
    <property type="entry name" value="Oligopeptidase f, N-terminal domain"/>
    <property type="match status" value="1"/>
</dbReference>